<feature type="compositionally biased region" description="Basic and acidic residues" evidence="12">
    <location>
        <begin position="1245"/>
        <end position="1256"/>
    </location>
</feature>
<dbReference type="PROSITE" id="PS00211">
    <property type="entry name" value="ABC_TRANSPORTER_1"/>
    <property type="match status" value="2"/>
</dbReference>
<dbReference type="GO" id="GO:0005886">
    <property type="term" value="C:plasma membrane"/>
    <property type="evidence" value="ECO:0007669"/>
    <property type="project" value="UniProtKB-SubCell"/>
</dbReference>
<feature type="compositionally biased region" description="Low complexity" evidence="12">
    <location>
        <begin position="43"/>
        <end position="62"/>
    </location>
</feature>
<proteinExistence type="inferred from homology"/>
<feature type="transmembrane region" description="Helical" evidence="13">
    <location>
        <begin position="660"/>
        <end position="678"/>
    </location>
</feature>
<dbReference type="CDD" id="cd14134">
    <property type="entry name" value="PKc_CLK"/>
    <property type="match status" value="1"/>
</dbReference>
<dbReference type="GO" id="GO:0005524">
    <property type="term" value="F:ATP binding"/>
    <property type="evidence" value="ECO:0007669"/>
    <property type="project" value="UniProtKB-KW"/>
</dbReference>
<feature type="region of interest" description="Disordered" evidence="12">
    <location>
        <begin position="1127"/>
        <end position="1194"/>
    </location>
</feature>
<evidence type="ECO:0000259" key="15">
    <source>
        <dbReference type="PROSITE" id="PS50893"/>
    </source>
</evidence>
<dbReference type="SMART" id="SM00220">
    <property type="entry name" value="S_TKc"/>
    <property type="match status" value="1"/>
</dbReference>
<evidence type="ECO:0000256" key="11">
    <source>
        <dbReference type="ARBA" id="ARBA00062948"/>
    </source>
</evidence>
<dbReference type="InterPro" id="IPR003439">
    <property type="entry name" value="ABC_transporter-like_ATP-bd"/>
</dbReference>
<dbReference type="SUPFAM" id="SSF90123">
    <property type="entry name" value="ABC transporter transmembrane region"/>
    <property type="match status" value="2"/>
</dbReference>
<dbReference type="CDD" id="cd18577">
    <property type="entry name" value="ABC_6TM_Pgp_ABCB1_D1_like"/>
    <property type="match status" value="1"/>
</dbReference>
<feature type="transmembrane region" description="Helical" evidence="13">
    <location>
        <begin position="1500"/>
        <end position="1522"/>
    </location>
</feature>
<comment type="subcellular location">
    <subcellularLocation>
        <location evidence="1">Cell membrane</location>
        <topology evidence="1">Multi-pass membrane protein</topology>
    </subcellularLocation>
</comment>
<dbReference type="InterPro" id="IPR000719">
    <property type="entry name" value="Prot_kinase_dom"/>
</dbReference>
<feature type="domain" description="Protein kinase" evidence="14">
    <location>
        <begin position="102"/>
        <end position="426"/>
    </location>
</feature>
<feature type="transmembrane region" description="Helical" evidence="13">
    <location>
        <begin position="583"/>
        <end position="607"/>
    </location>
</feature>
<dbReference type="GO" id="GO:0090374">
    <property type="term" value="P:oligopeptide export from mitochondrion"/>
    <property type="evidence" value="ECO:0007669"/>
    <property type="project" value="TreeGrafter"/>
</dbReference>
<feature type="compositionally biased region" description="Basic and acidic residues" evidence="12">
    <location>
        <begin position="501"/>
        <end position="514"/>
    </location>
</feature>
<evidence type="ECO:0000256" key="5">
    <source>
        <dbReference type="ARBA" id="ARBA00022737"/>
    </source>
</evidence>
<feature type="transmembrane region" description="Helical" evidence="13">
    <location>
        <begin position="1537"/>
        <end position="1558"/>
    </location>
</feature>
<evidence type="ECO:0000256" key="8">
    <source>
        <dbReference type="ARBA" id="ARBA00022989"/>
    </source>
</evidence>
<dbReference type="FunFam" id="1.20.1560.10:FF:000009">
    <property type="entry name" value="ABC transporter B family member 1"/>
    <property type="match status" value="1"/>
</dbReference>
<feature type="transmembrane region" description="Helical" evidence="13">
    <location>
        <begin position="1421"/>
        <end position="1443"/>
    </location>
</feature>
<feature type="transmembrane region" description="Helical" evidence="13">
    <location>
        <begin position="535"/>
        <end position="563"/>
    </location>
</feature>
<sequence>MQLRSAQKKRLLAAAADAAVRADSGVGSSQQLDRTDSCGGPRSRGTGAAATSQAAARRAHRPPAALPAYELRTFDRPSPPYRDDDENGHYVFEIGENLAPRFKIMRKFGEGTFGQVLECWDRTRRDYVAVKVIRNIQKYRDAAMIELEALNTLAANDPGREKHCVQLLEWFNYRGHVCMVFERLGPSLYDFLRRNGYKPFPLAMAQSFARQLLESVAFMHELQLVHTDLKPENILVLNQEVQDPPPTGKWVGKRLPASDTIRLIDFGSATFEADYHSTIVSTRHYRAPEVILGLGWSFPCDIWSVGCILVELLTGEALFQTHENMEHLAMMEQVIGPIPPSLAGVAVEGVRHLFKRNKLNWPEGAESKKSLKAVQKLKKLKDYLKQHGEEAIKPHLDTICDFLRSMLQYRAADRATAEEALAHPFFHLQLTDRSLPVMVTSGSAAASADALDAEAGHAAFEGSPQADDGSPLTPAGAIAALELAEGGGIKKGGSDSGGADGGHEHTELPEEGDKAKQLKPVSYFALYRFADRVDWMCIALGAIGAAASGAAMPIFSILFGDLMNAFGQNTSNPDYLESEVARYALYFVYLGLAAFLAAYCQVAFWTLTGVRQVNCMRHRYLQAVLRQDVGYFDTTATSGRLLQGLNEDCQTIQLAIGDKVGMTIFNLSMAFVGIIVAFTRGWLMTFVMLAITPALATMGFFISVFMARNTQTMNKAYADANSIAAQALGNIRTVYAFNGEQRTLDAYAAQLDGPVKIGIRQGFLGGLVVGITNAVAFFAYALALWFGSTRVVAGDYTGGQVVNVLFSALIGGFALGQAAPNLQYFTQGRGAGARIFDVIKREPEIDLDAPGETLKQVEGDIEFQNVTFAYPSRPDVKVFRNFELRVSAGHTVALVGESGSGKSTVIGLIERYYDPTGGAVLVDGVDIRRLQLRFLRSIVGLVSQEPTLFATTIGENIRFGKPGCSQEDIVAAAKASNAHNFISSLPKGYDTHVGEKGVQMSGGQKQRIAIARAILKNPKILLLDEATSALDSESERVVQEALDGLMKGRTTIVVAHRLSTIINADSIAVVKRGAVVEQGTHKQLMEKHEAYYNLVQMQQSEAAISSDDEDEADGGVVVSEHAALAPVAEHGGLEESESGSRRITLESLGRRSGDQRRMSMERHASGPRPSLDHASARSSEQGDGKKHSIGSLPGALAQGMGDAVLASDARPVMPGVGLQRGMSGVRRFVSFRRKPTQKQLEAPSDVDHKKSTEEEAAKKVPISRLASLNKPELPAAFFGLLGSAALGMMMPGFAIAFSSILAVFYGPVEDISKGATTWSLVFVGIGAGAILAALFQSYSFNFMGQRLARRVRLLTLQALLRQEVGWYDEDRNSSGVLTSKLSADALAVKGQFGDTMGLLTQNLVTLFGGIVIAFINGWKMTLVVLSCIPLIMFAAVVQAKVILSSGTKEDESFSQANQTATEAFSNIRTIAAFSMEGQVSELYADKLEKPTKEAHRRSNAAGLGFAFSQFVTFGIYGLSFWYAGQLVVKGEQTFEEILKVFFAIFLGAMGAAQAQLFFPDVAKGKAATQRVFTIIDRVPAIDASSQEGAMPLECRGEVELRNVSFAYPQRLEVRVFRNFNLVVPPGHTVALVGESGSGKSTVIGLIERFYDPLAGQVLVDGRDIRELNLRWLRDQIGLVGQEPILFNMTVKENIRYGRPDASEEEVEAVARAANAHNFIAALPEQYDTKLGEGGITLSGGQKQRVAIARAVVKNPKILLLDEATSALDSESERVVQEALDGLMKGRTTIVVAHRLSTVRDADTIAVVYRGKLVEQGSHDELMAIHNGSYARLVGRQLTRSATGTAAAGTVGPHRTASATALRSPRSPAVSALSELHSTVAAASSRAEGETALRERAPGAGSSPPPPQQ</sequence>
<evidence type="ECO:0000256" key="13">
    <source>
        <dbReference type="SAM" id="Phobius"/>
    </source>
</evidence>
<keyword evidence="8 13" id="KW-1133">Transmembrane helix</keyword>
<evidence type="ECO:0000259" key="14">
    <source>
        <dbReference type="PROSITE" id="PS50011"/>
    </source>
</evidence>
<feature type="transmembrane region" description="Helical" evidence="13">
    <location>
        <begin position="684"/>
        <end position="707"/>
    </location>
</feature>
<dbReference type="GO" id="GO:0010329">
    <property type="term" value="F:auxin efflux transmembrane transporter activity"/>
    <property type="evidence" value="ECO:0007669"/>
    <property type="project" value="UniProtKB-ARBA"/>
</dbReference>
<evidence type="ECO:0000313" key="17">
    <source>
        <dbReference type="EMBL" id="PSC72762.1"/>
    </source>
</evidence>
<feature type="compositionally biased region" description="Gly residues" evidence="12">
    <location>
        <begin position="490"/>
        <end position="500"/>
    </location>
</feature>
<dbReference type="STRING" id="554055.A0A2P6VF93"/>
<dbReference type="PROSITE" id="PS50893">
    <property type="entry name" value="ABC_TRANSPORTER_2"/>
    <property type="match status" value="2"/>
</dbReference>
<comment type="subunit">
    <text evidence="11">Interacts with 1-naphthylphthalamic acid (NPA).</text>
</comment>
<evidence type="ECO:0000256" key="10">
    <source>
        <dbReference type="ARBA" id="ARBA00023180"/>
    </source>
</evidence>
<dbReference type="InterPro" id="IPR036640">
    <property type="entry name" value="ABC1_TM_sf"/>
</dbReference>
<evidence type="ECO:0000256" key="4">
    <source>
        <dbReference type="ARBA" id="ARBA00022692"/>
    </source>
</evidence>
<comment type="similarity">
    <text evidence="2">Belongs to the ABC transporter superfamily. ABCB family. Multidrug resistance exporter (TC 3.A.1.201) subfamily.</text>
</comment>
<dbReference type="InterPro" id="IPR008271">
    <property type="entry name" value="Ser/Thr_kinase_AS"/>
</dbReference>
<dbReference type="Pfam" id="PF00664">
    <property type="entry name" value="ABC_membrane"/>
    <property type="match status" value="2"/>
</dbReference>
<evidence type="ECO:0000256" key="6">
    <source>
        <dbReference type="ARBA" id="ARBA00022741"/>
    </source>
</evidence>
<dbReference type="GO" id="GO:0004672">
    <property type="term" value="F:protein kinase activity"/>
    <property type="evidence" value="ECO:0007669"/>
    <property type="project" value="InterPro"/>
</dbReference>
<dbReference type="InterPro" id="IPR039421">
    <property type="entry name" value="Type_1_exporter"/>
</dbReference>
<gene>
    <name evidence="17" type="ORF">C2E20_3835</name>
</gene>
<dbReference type="InterPro" id="IPR027417">
    <property type="entry name" value="P-loop_NTPase"/>
</dbReference>
<dbReference type="InterPro" id="IPR017871">
    <property type="entry name" value="ABC_transporter-like_CS"/>
</dbReference>
<feature type="region of interest" description="Disordered" evidence="12">
    <location>
        <begin position="1843"/>
        <end position="1908"/>
    </location>
</feature>
<protein>
    <submittedName>
        <fullName evidence="17">ATP binding cassette subfamily B4 isoform 2</fullName>
    </submittedName>
</protein>
<evidence type="ECO:0000256" key="2">
    <source>
        <dbReference type="ARBA" id="ARBA00007577"/>
    </source>
</evidence>
<dbReference type="Pfam" id="PF00005">
    <property type="entry name" value="ABC_tran"/>
    <property type="match status" value="2"/>
</dbReference>
<dbReference type="GO" id="GO:0010328">
    <property type="term" value="F:auxin influx transmembrane transporter activity"/>
    <property type="evidence" value="ECO:0007669"/>
    <property type="project" value="UniProtKB-ARBA"/>
</dbReference>
<dbReference type="Pfam" id="PF00069">
    <property type="entry name" value="Pkinase"/>
    <property type="match status" value="1"/>
</dbReference>
<dbReference type="Gene3D" id="1.20.1560.10">
    <property type="entry name" value="ABC transporter type 1, transmembrane domain"/>
    <property type="match status" value="2"/>
</dbReference>
<dbReference type="Proteomes" id="UP000239649">
    <property type="component" value="Unassembled WGS sequence"/>
</dbReference>
<dbReference type="PANTHER" id="PTHR43394">
    <property type="entry name" value="ATP-DEPENDENT PERMEASE MDL1, MITOCHONDRIAL"/>
    <property type="match status" value="1"/>
</dbReference>
<reference evidence="17 18" key="1">
    <citation type="journal article" date="2018" name="Plant J.">
        <title>Genome sequences of Chlorella sorokiniana UTEX 1602 and Micractinium conductrix SAG 241.80: implications to maltose excretion by a green alga.</title>
        <authorList>
            <person name="Arriola M.B."/>
            <person name="Velmurugan N."/>
            <person name="Zhang Y."/>
            <person name="Plunkett M.H."/>
            <person name="Hondzo H."/>
            <person name="Barney B.M."/>
        </authorList>
    </citation>
    <scope>NUCLEOTIDE SEQUENCE [LARGE SCALE GENOMIC DNA]</scope>
    <source>
        <strain evidence="17 18">SAG 241.80</strain>
    </source>
</reference>
<accession>A0A2P6VF93</accession>
<dbReference type="FunFam" id="3.40.50.300:FF:000205">
    <property type="entry name" value="ABC transporter B family member 4"/>
    <property type="match status" value="1"/>
</dbReference>
<feature type="domain" description="ABC transporter" evidence="15">
    <location>
        <begin position="861"/>
        <end position="1097"/>
    </location>
</feature>
<dbReference type="SUPFAM" id="SSF56112">
    <property type="entry name" value="Protein kinase-like (PK-like)"/>
    <property type="match status" value="1"/>
</dbReference>
<keyword evidence="3" id="KW-0813">Transport</keyword>
<dbReference type="EMBL" id="LHPF02000009">
    <property type="protein sequence ID" value="PSC72762.1"/>
    <property type="molecule type" value="Genomic_DNA"/>
</dbReference>
<name>A0A2P6VF93_9CHLO</name>
<evidence type="ECO:0000256" key="9">
    <source>
        <dbReference type="ARBA" id="ARBA00023136"/>
    </source>
</evidence>
<organism evidence="17 18">
    <name type="scientific">Micractinium conductrix</name>
    <dbReference type="NCBI Taxonomy" id="554055"/>
    <lineage>
        <taxon>Eukaryota</taxon>
        <taxon>Viridiplantae</taxon>
        <taxon>Chlorophyta</taxon>
        <taxon>core chlorophytes</taxon>
        <taxon>Trebouxiophyceae</taxon>
        <taxon>Chlorellales</taxon>
        <taxon>Chlorellaceae</taxon>
        <taxon>Chlorella clade</taxon>
        <taxon>Micractinium</taxon>
    </lineage>
</organism>
<feature type="compositionally biased region" description="Basic and acidic residues" evidence="12">
    <location>
        <begin position="1138"/>
        <end position="1186"/>
    </location>
</feature>
<feature type="region of interest" description="Disordered" evidence="12">
    <location>
        <begin position="490"/>
        <end position="514"/>
    </location>
</feature>
<feature type="compositionally biased region" description="Basic and acidic residues" evidence="12">
    <location>
        <begin position="1886"/>
        <end position="1896"/>
    </location>
</feature>
<dbReference type="PROSITE" id="PS00108">
    <property type="entry name" value="PROTEIN_KINASE_ST"/>
    <property type="match status" value="1"/>
</dbReference>
<evidence type="ECO:0000256" key="7">
    <source>
        <dbReference type="ARBA" id="ARBA00022840"/>
    </source>
</evidence>
<evidence type="ECO:0000256" key="3">
    <source>
        <dbReference type="ARBA" id="ARBA00022448"/>
    </source>
</evidence>
<feature type="domain" description="ABC transmembrane type-1" evidence="16">
    <location>
        <begin position="539"/>
        <end position="827"/>
    </location>
</feature>
<dbReference type="GO" id="GO:0015421">
    <property type="term" value="F:ABC-type oligopeptide transporter activity"/>
    <property type="evidence" value="ECO:0007669"/>
    <property type="project" value="TreeGrafter"/>
</dbReference>
<dbReference type="SUPFAM" id="SSF52540">
    <property type="entry name" value="P-loop containing nucleoside triphosphate hydrolases"/>
    <property type="match status" value="2"/>
</dbReference>
<dbReference type="InterPro" id="IPR011527">
    <property type="entry name" value="ABC1_TM_dom"/>
</dbReference>
<dbReference type="PANTHER" id="PTHR43394:SF11">
    <property type="entry name" value="ATP-BINDING CASSETTE TRANSPORTER"/>
    <property type="match status" value="1"/>
</dbReference>
<keyword evidence="10" id="KW-0325">Glycoprotein</keyword>
<evidence type="ECO:0000259" key="16">
    <source>
        <dbReference type="PROSITE" id="PS50929"/>
    </source>
</evidence>
<evidence type="ECO:0000256" key="1">
    <source>
        <dbReference type="ARBA" id="ARBA00004651"/>
    </source>
</evidence>
<dbReference type="SMART" id="SM00382">
    <property type="entry name" value="AAA"/>
    <property type="match status" value="2"/>
</dbReference>
<dbReference type="PROSITE" id="PS50929">
    <property type="entry name" value="ABC_TM1F"/>
    <property type="match status" value="2"/>
</dbReference>
<dbReference type="GO" id="GO:0016887">
    <property type="term" value="F:ATP hydrolysis activity"/>
    <property type="evidence" value="ECO:0007669"/>
    <property type="project" value="InterPro"/>
</dbReference>
<dbReference type="GO" id="GO:0005743">
    <property type="term" value="C:mitochondrial inner membrane"/>
    <property type="evidence" value="ECO:0007669"/>
    <property type="project" value="TreeGrafter"/>
</dbReference>
<dbReference type="CDD" id="cd18578">
    <property type="entry name" value="ABC_6TM_Pgp_ABCB1_D2_like"/>
    <property type="match status" value="1"/>
</dbReference>
<feature type="transmembrane region" description="Helical" evidence="13">
    <location>
        <begin position="1318"/>
        <end position="1340"/>
    </location>
</feature>
<dbReference type="FunFam" id="3.40.50.300:FF:000066">
    <property type="entry name" value="ABC transporter B family member 1"/>
    <property type="match status" value="1"/>
</dbReference>
<dbReference type="Gene3D" id="3.30.200.20">
    <property type="entry name" value="Phosphorylase Kinase, domain 1"/>
    <property type="match status" value="1"/>
</dbReference>
<feature type="transmembrane region" description="Helical" evidence="13">
    <location>
        <begin position="1396"/>
        <end position="1415"/>
    </location>
</feature>
<dbReference type="InterPro" id="IPR003593">
    <property type="entry name" value="AAA+_ATPase"/>
</dbReference>
<dbReference type="OrthoDB" id="6500128at2759"/>
<dbReference type="PROSITE" id="PS50011">
    <property type="entry name" value="PROTEIN_KINASE_DOM"/>
    <property type="match status" value="1"/>
</dbReference>
<feature type="domain" description="ABC transporter" evidence="15">
    <location>
        <begin position="1598"/>
        <end position="1834"/>
    </location>
</feature>
<evidence type="ECO:0000313" key="18">
    <source>
        <dbReference type="Proteomes" id="UP000239649"/>
    </source>
</evidence>
<keyword evidence="4 13" id="KW-0812">Transmembrane</keyword>
<dbReference type="Gene3D" id="1.10.510.10">
    <property type="entry name" value="Transferase(Phosphotransferase) domain 1"/>
    <property type="match status" value="1"/>
</dbReference>
<keyword evidence="5" id="KW-0677">Repeat</keyword>
<keyword evidence="9 13" id="KW-0472">Membrane</keyword>
<feature type="transmembrane region" description="Helical" evidence="13">
    <location>
        <begin position="763"/>
        <end position="786"/>
    </location>
</feature>
<keyword evidence="6" id="KW-0547">Nucleotide-binding</keyword>
<keyword evidence="7" id="KW-0067">ATP-binding</keyword>
<dbReference type="Gene3D" id="3.40.50.300">
    <property type="entry name" value="P-loop containing nucleotide triphosphate hydrolases"/>
    <property type="match status" value="2"/>
</dbReference>
<feature type="transmembrane region" description="Helical" evidence="13">
    <location>
        <begin position="1273"/>
        <end position="1306"/>
    </location>
</feature>
<evidence type="ECO:0000256" key="12">
    <source>
        <dbReference type="SAM" id="MobiDB-lite"/>
    </source>
</evidence>
<feature type="region of interest" description="Disordered" evidence="12">
    <location>
        <begin position="1233"/>
        <end position="1256"/>
    </location>
</feature>
<keyword evidence="18" id="KW-1185">Reference proteome</keyword>
<feature type="region of interest" description="Disordered" evidence="12">
    <location>
        <begin position="19"/>
        <end position="62"/>
    </location>
</feature>
<dbReference type="CDD" id="cd03249">
    <property type="entry name" value="ABC_MTABC3_MDL1_MDL2"/>
    <property type="match status" value="2"/>
</dbReference>
<comment type="caution">
    <text evidence="17">The sequence shown here is derived from an EMBL/GenBank/DDBJ whole genome shotgun (WGS) entry which is preliminary data.</text>
</comment>
<dbReference type="InterPro" id="IPR011009">
    <property type="entry name" value="Kinase-like_dom_sf"/>
</dbReference>
<feature type="domain" description="ABC transmembrane type-1" evidence="16">
    <location>
        <begin position="1277"/>
        <end position="1563"/>
    </location>
</feature>